<proteinExistence type="predicted"/>
<evidence type="ECO:0000313" key="1">
    <source>
        <dbReference type="EMBL" id="CAB1207597.1"/>
    </source>
</evidence>
<organism evidence="1 2">
    <name type="scientific">Acinetobacter bouvetii</name>
    <dbReference type="NCBI Taxonomy" id="202951"/>
    <lineage>
        <taxon>Bacteria</taxon>
        <taxon>Pseudomonadati</taxon>
        <taxon>Pseudomonadota</taxon>
        <taxon>Gammaproteobacteria</taxon>
        <taxon>Moraxellales</taxon>
        <taxon>Moraxellaceae</taxon>
        <taxon>Acinetobacter</taxon>
    </lineage>
</organism>
<name>A0A811G865_9GAMM</name>
<protein>
    <submittedName>
        <fullName evidence="1">Uncharacterized protein</fullName>
    </submittedName>
</protein>
<accession>A0A811G865</accession>
<sequence>MPKSIQTKTAQNHLANAQVHLESLEVAVDAVMNLRGAA</sequence>
<reference evidence="1 2" key="1">
    <citation type="submission" date="2020-02" db="EMBL/GenBank/DDBJ databases">
        <authorList>
            <person name="Chaudhuri R."/>
        </authorList>
    </citation>
    <scope>NUCLEOTIDE SEQUENCE [LARGE SCALE GENOMIC DNA]</scope>
    <source>
        <strain evidence="1">SFB21</strain>
    </source>
</reference>
<dbReference type="Proteomes" id="UP000489961">
    <property type="component" value="Unassembled WGS sequence"/>
</dbReference>
<comment type="caution">
    <text evidence="1">The sequence shown here is derived from an EMBL/GenBank/DDBJ whole genome shotgun (WGS) entry which is preliminary data.</text>
</comment>
<dbReference type="AlphaFoldDB" id="A0A811G865"/>
<gene>
    <name evidence="1" type="ORF">SFB21_0188</name>
</gene>
<evidence type="ECO:0000313" key="2">
    <source>
        <dbReference type="Proteomes" id="UP000489961"/>
    </source>
</evidence>
<dbReference type="EMBL" id="CADDTS010000004">
    <property type="protein sequence ID" value="CAB1207597.1"/>
    <property type="molecule type" value="Genomic_DNA"/>
</dbReference>